<feature type="transmembrane region" description="Helical" evidence="2">
    <location>
        <begin position="203"/>
        <end position="221"/>
    </location>
</feature>
<feature type="chain" id="PRO_5013296107" description="Secreted protein" evidence="3">
    <location>
        <begin position="31"/>
        <end position="228"/>
    </location>
</feature>
<dbReference type="EMBL" id="CP018047">
    <property type="protein sequence ID" value="AQU71209.1"/>
    <property type="molecule type" value="Genomic_DNA"/>
</dbReference>
<reference evidence="4 5" key="1">
    <citation type="submission" date="2016-11" db="EMBL/GenBank/DDBJ databases">
        <title>Complete genome sequence of Streptomyces niveus SCSIO 3406.</title>
        <authorList>
            <person name="Zhu Q."/>
            <person name="Cheng W."/>
            <person name="Song Y."/>
            <person name="Li Q."/>
            <person name="Ju J."/>
        </authorList>
    </citation>
    <scope>NUCLEOTIDE SEQUENCE [LARGE SCALE GENOMIC DNA]</scope>
    <source>
        <strain evidence="4 5">SCSIO 3406</strain>
    </source>
</reference>
<evidence type="ECO:0000256" key="1">
    <source>
        <dbReference type="SAM" id="MobiDB-lite"/>
    </source>
</evidence>
<dbReference type="InterPro" id="IPR047703">
    <property type="entry name" value="SCO2322-like"/>
</dbReference>
<feature type="signal peptide" evidence="3">
    <location>
        <begin position="1"/>
        <end position="30"/>
    </location>
</feature>
<evidence type="ECO:0000313" key="4">
    <source>
        <dbReference type="EMBL" id="AQU71209.1"/>
    </source>
</evidence>
<keyword evidence="2" id="KW-0812">Transmembrane</keyword>
<dbReference type="KEGG" id="snw:BBN63_24735"/>
<keyword evidence="3" id="KW-0732">Signal</keyword>
<evidence type="ECO:0008006" key="6">
    <source>
        <dbReference type="Google" id="ProtNLM"/>
    </source>
</evidence>
<feature type="region of interest" description="Disordered" evidence="1">
    <location>
        <begin position="169"/>
        <end position="201"/>
    </location>
</feature>
<evidence type="ECO:0000256" key="3">
    <source>
        <dbReference type="SAM" id="SignalP"/>
    </source>
</evidence>
<protein>
    <recommendedName>
        <fullName evidence="6">Secreted protein</fullName>
    </recommendedName>
</protein>
<keyword evidence="2" id="KW-1133">Transmembrane helix</keyword>
<feature type="compositionally biased region" description="Low complexity" evidence="1">
    <location>
        <begin position="176"/>
        <end position="185"/>
    </location>
</feature>
<dbReference type="Proteomes" id="UP000189677">
    <property type="component" value="Chromosome"/>
</dbReference>
<dbReference type="OrthoDB" id="3530682at2"/>
<proteinExistence type="predicted"/>
<dbReference type="NCBIfam" id="NF040681">
    <property type="entry name" value="GPS-CTERM"/>
    <property type="match status" value="1"/>
</dbReference>
<dbReference type="InterPro" id="IPR047704">
    <property type="entry name" value="GPS-CTERM"/>
</dbReference>
<gene>
    <name evidence="4" type="ORF">BBN63_24735</name>
</gene>
<sequence>MRARRVVPLVAVLLAFTGALTVPGTGTAHAAGYRYWSFWESDGAEWTYATQGPALARPADGAVNGFRFAVSADSQDAAKPRETPDFAAVCGSTPAKSGAKRIAVVVDPGTEADAPDGETPPAPLAECARVDADATSADALAAVAKPLRYNSAALLCAITGYPKSGCGEQISDDRAASPAPSVSPATGGLTRGDEDEAGGTPSLGIVAGAAAVLTLATAAVWQARRRRG</sequence>
<dbReference type="NCBIfam" id="NF040672">
    <property type="entry name" value="SCO2322_fam"/>
    <property type="match status" value="1"/>
</dbReference>
<organism evidence="4 5">
    <name type="scientific">Streptomyces niveus</name>
    <name type="common">Streptomyces spheroides</name>
    <dbReference type="NCBI Taxonomy" id="193462"/>
    <lineage>
        <taxon>Bacteria</taxon>
        <taxon>Bacillati</taxon>
        <taxon>Actinomycetota</taxon>
        <taxon>Actinomycetes</taxon>
        <taxon>Kitasatosporales</taxon>
        <taxon>Streptomycetaceae</taxon>
        <taxon>Streptomyces</taxon>
    </lineage>
</organism>
<evidence type="ECO:0000313" key="5">
    <source>
        <dbReference type="Proteomes" id="UP000189677"/>
    </source>
</evidence>
<accession>A0A1U9R4F1</accession>
<evidence type="ECO:0000256" key="2">
    <source>
        <dbReference type="SAM" id="Phobius"/>
    </source>
</evidence>
<name>A0A1U9R4F1_STRNV</name>
<dbReference type="AlphaFoldDB" id="A0A1U9R4F1"/>
<keyword evidence="5" id="KW-1185">Reference proteome</keyword>
<keyword evidence="2" id="KW-0472">Membrane</keyword>